<dbReference type="InterPro" id="IPR005612">
    <property type="entry name" value="CCAAT-binding_factor"/>
</dbReference>
<name>A0AAD3D6U3_9STRA</name>
<gene>
    <name evidence="4" type="ORF">CTEN210_15453</name>
</gene>
<dbReference type="GO" id="GO:0030692">
    <property type="term" value="C:Noc4p-Nop14p complex"/>
    <property type="evidence" value="ECO:0007669"/>
    <property type="project" value="TreeGrafter"/>
</dbReference>
<proteinExistence type="inferred from homology"/>
<dbReference type="PANTHER" id="PTHR12455">
    <property type="entry name" value="NUCLEOLAR COMPLEX PROTEIN 4"/>
    <property type="match status" value="1"/>
</dbReference>
<feature type="region of interest" description="Disordered" evidence="2">
    <location>
        <begin position="1"/>
        <end position="21"/>
    </location>
</feature>
<evidence type="ECO:0000259" key="3">
    <source>
        <dbReference type="Pfam" id="PF03914"/>
    </source>
</evidence>
<feature type="region of interest" description="Disordered" evidence="2">
    <location>
        <begin position="216"/>
        <end position="269"/>
    </location>
</feature>
<accession>A0AAD3D6U3</accession>
<protein>
    <recommendedName>
        <fullName evidence="3">CCAAT-binding factor domain-containing protein</fullName>
    </recommendedName>
</protein>
<dbReference type="Proteomes" id="UP001054902">
    <property type="component" value="Unassembled WGS sequence"/>
</dbReference>
<dbReference type="AlphaFoldDB" id="A0AAD3D6U3"/>
<feature type="domain" description="CCAAT-binding factor" evidence="3">
    <location>
        <begin position="336"/>
        <end position="483"/>
    </location>
</feature>
<reference evidence="4 5" key="1">
    <citation type="journal article" date="2021" name="Sci. Rep.">
        <title>The genome of the diatom Chaetoceros tenuissimus carries an ancient integrated fragment of an extant virus.</title>
        <authorList>
            <person name="Hongo Y."/>
            <person name="Kimura K."/>
            <person name="Takaki Y."/>
            <person name="Yoshida Y."/>
            <person name="Baba S."/>
            <person name="Kobayashi G."/>
            <person name="Nagasaki K."/>
            <person name="Hano T."/>
            <person name="Tomaru Y."/>
        </authorList>
    </citation>
    <scope>NUCLEOTIDE SEQUENCE [LARGE SCALE GENOMIC DNA]</scope>
    <source>
        <strain evidence="4 5">NIES-3715</strain>
    </source>
</reference>
<evidence type="ECO:0000256" key="2">
    <source>
        <dbReference type="SAM" id="MobiDB-lite"/>
    </source>
</evidence>
<comment type="similarity">
    <text evidence="1">Belongs to the CBF/MAK21 family.</text>
</comment>
<feature type="compositionally biased region" description="Acidic residues" evidence="2">
    <location>
        <begin position="220"/>
        <end position="249"/>
    </location>
</feature>
<evidence type="ECO:0000313" key="4">
    <source>
        <dbReference type="EMBL" id="GFH58977.1"/>
    </source>
</evidence>
<comment type="caution">
    <text evidence="4">The sequence shown here is derived from an EMBL/GenBank/DDBJ whole genome shotgun (WGS) entry which is preliminary data.</text>
</comment>
<dbReference type="Pfam" id="PF03914">
    <property type="entry name" value="CBF"/>
    <property type="match status" value="1"/>
</dbReference>
<feature type="compositionally biased region" description="Basic residues" evidence="2">
    <location>
        <begin position="253"/>
        <end position="267"/>
    </location>
</feature>
<keyword evidence="5" id="KW-1185">Reference proteome</keyword>
<dbReference type="GO" id="GO:0042254">
    <property type="term" value="P:ribosome biogenesis"/>
    <property type="evidence" value="ECO:0007669"/>
    <property type="project" value="InterPro"/>
</dbReference>
<evidence type="ECO:0000313" key="5">
    <source>
        <dbReference type="Proteomes" id="UP001054902"/>
    </source>
</evidence>
<sequence>MSSSSNAAETAKNIKELLKPSPIEPTDAQRLDKLRRIFSTLIASGQLSLGEKKSTEAAQKWNTWLKKQHGVYVKQLCQVVQMGRKSALRTFMGVIASSPLKDGSVERINNILMNSMLNALMDSYGDEGDGVAPEYMLELLQMEFCRYRDVQYYILLGLKELSKSLGDDEMDGVKAENLLRILMKIYIAYDKEDLEPADVKMTGDVRTCSNYIFIPPVMDSNDEDDEEDKEQENFSSDEESEDDSDTEEQEAPRKKRKMDTPKKKKKVKELSWQSLKQHRNALQSCTLSILKTSSIPNRTMKRILQHLPANILPNVSSPLRFADFCTRAYDLGGVTSLLALHSLFVLMTQHGLEYPKFYESLYNLIESKVFYAKYRTRFFKLLVKCLTGSQMLPAYLVAAFCKKLCRCAINAPPSGALFVIALVSNLLRKHSECACLIHREVDSLEDVYDTDEKDPAKCRAIESCLWELHALEKHYHPAVSSMAKGCGMEDSKTLLHDLDQFLVHTYKSLFDAERQRGNNKRKQKVPLTFQKPSGLFANDDAFGLFSFPISDQE</sequence>
<dbReference type="InterPro" id="IPR027193">
    <property type="entry name" value="Noc4"/>
</dbReference>
<dbReference type="EMBL" id="BLLK01000062">
    <property type="protein sequence ID" value="GFH58977.1"/>
    <property type="molecule type" value="Genomic_DNA"/>
</dbReference>
<dbReference type="PANTHER" id="PTHR12455:SF0">
    <property type="entry name" value="NUCLEOLAR COMPLEX PROTEIN 4 HOMOLOG"/>
    <property type="match status" value="1"/>
</dbReference>
<evidence type="ECO:0000256" key="1">
    <source>
        <dbReference type="ARBA" id="ARBA00007797"/>
    </source>
</evidence>
<organism evidence="4 5">
    <name type="scientific">Chaetoceros tenuissimus</name>
    <dbReference type="NCBI Taxonomy" id="426638"/>
    <lineage>
        <taxon>Eukaryota</taxon>
        <taxon>Sar</taxon>
        <taxon>Stramenopiles</taxon>
        <taxon>Ochrophyta</taxon>
        <taxon>Bacillariophyta</taxon>
        <taxon>Coscinodiscophyceae</taxon>
        <taxon>Chaetocerotophycidae</taxon>
        <taxon>Chaetocerotales</taxon>
        <taxon>Chaetocerotaceae</taxon>
        <taxon>Chaetoceros</taxon>
    </lineage>
</organism>
<dbReference type="GO" id="GO:0032040">
    <property type="term" value="C:small-subunit processome"/>
    <property type="evidence" value="ECO:0007669"/>
    <property type="project" value="TreeGrafter"/>
</dbReference>